<sequence length="373" mass="37675">MEILIMMALAYALGGGITAGHATAQQHGKTPKQPKPIDRTEAGKALAQGAINSVARVYTWTSGAKEGWRKAWPETKATIAARRAKVKADKAGRKATAATEKAAPAEPEIIDAEIVEDDVNTGGPTAPSAGKIAEAEAAAATATADATVKIHLVTDPPAGADATGTPPTAPAPKPPTAAPVPPPRPAPTPPPSAPAAPTGPGADPSPAPAAGPSLRLVKEPEDPPATQPGPAPSGGATTPRSSMTTLPTAATVEVNGVDSLQLWLRQMHGWAQLEMEDAQAALARIADLQAKAEAAYAAAAGAKYDPATLGELAAIVDQLGHLRTARERDLASSELAAHNAAVSEGNVKVRHGAINEAVAAAPVEMAESTTYGD</sequence>
<accession>A0ABN1TZ85</accession>
<dbReference type="RefSeq" id="WP_344626752.1">
    <property type="nucleotide sequence ID" value="NZ_BAAALD010000077.1"/>
</dbReference>
<keyword evidence="3" id="KW-1185">Reference proteome</keyword>
<dbReference type="Proteomes" id="UP001499987">
    <property type="component" value="Unassembled WGS sequence"/>
</dbReference>
<feature type="region of interest" description="Disordered" evidence="1">
    <location>
        <begin position="155"/>
        <end position="243"/>
    </location>
</feature>
<protein>
    <submittedName>
        <fullName evidence="2">Uncharacterized protein</fullName>
    </submittedName>
</protein>
<feature type="compositionally biased region" description="Low complexity" evidence="1">
    <location>
        <begin position="155"/>
        <end position="166"/>
    </location>
</feature>
<feature type="compositionally biased region" description="Pro residues" evidence="1">
    <location>
        <begin position="167"/>
        <end position="194"/>
    </location>
</feature>
<evidence type="ECO:0000313" key="3">
    <source>
        <dbReference type="Proteomes" id="UP001499987"/>
    </source>
</evidence>
<organism evidence="2 3">
    <name type="scientific">Kitasatospora arboriphila</name>
    <dbReference type="NCBI Taxonomy" id="258052"/>
    <lineage>
        <taxon>Bacteria</taxon>
        <taxon>Bacillati</taxon>
        <taxon>Actinomycetota</taxon>
        <taxon>Actinomycetes</taxon>
        <taxon>Kitasatosporales</taxon>
        <taxon>Streptomycetaceae</taxon>
        <taxon>Kitasatospora</taxon>
    </lineage>
</organism>
<reference evidence="2 3" key="1">
    <citation type="journal article" date="2019" name="Int. J. Syst. Evol. Microbiol.">
        <title>The Global Catalogue of Microorganisms (GCM) 10K type strain sequencing project: providing services to taxonomists for standard genome sequencing and annotation.</title>
        <authorList>
            <consortium name="The Broad Institute Genomics Platform"/>
            <consortium name="The Broad Institute Genome Sequencing Center for Infectious Disease"/>
            <person name="Wu L."/>
            <person name="Ma J."/>
        </authorList>
    </citation>
    <scope>NUCLEOTIDE SEQUENCE [LARGE SCALE GENOMIC DNA]</scope>
    <source>
        <strain evidence="2 3">JCM 13002</strain>
    </source>
</reference>
<proteinExistence type="predicted"/>
<evidence type="ECO:0000256" key="1">
    <source>
        <dbReference type="SAM" id="MobiDB-lite"/>
    </source>
</evidence>
<comment type="caution">
    <text evidence="2">The sequence shown here is derived from an EMBL/GenBank/DDBJ whole genome shotgun (WGS) entry which is preliminary data.</text>
</comment>
<gene>
    <name evidence="2" type="ORF">GCM10009663_59090</name>
</gene>
<evidence type="ECO:0000313" key="2">
    <source>
        <dbReference type="EMBL" id="GAA1109680.1"/>
    </source>
</evidence>
<dbReference type="EMBL" id="BAAALD010000077">
    <property type="protein sequence ID" value="GAA1109680.1"/>
    <property type="molecule type" value="Genomic_DNA"/>
</dbReference>
<name>A0ABN1TZ85_9ACTN</name>